<reference evidence="2" key="1">
    <citation type="submission" date="2022-07" db="EMBL/GenBank/DDBJ databases">
        <title>Mycobacterium kiyosense sp. nov., scotochromogenic slow-glowing species isolated from respiratory specimens.</title>
        <authorList>
            <person name="Fukano H."/>
            <person name="Kazumi Y."/>
            <person name="Sakagami N."/>
            <person name="Ato M."/>
            <person name="Mitarai S."/>
            <person name="Hoshino Y."/>
        </authorList>
    </citation>
    <scope>NUCLEOTIDE SEQUENCE</scope>
    <source>
        <strain evidence="2">SRL2020-028</strain>
    </source>
</reference>
<name>A0AA37Q112_9MYCO</name>
<organism evidence="2 3">
    <name type="scientific">Mycobacterium kiyosense</name>
    <dbReference type="NCBI Taxonomy" id="2871094"/>
    <lineage>
        <taxon>Bacteria</taxon>
        <taxon>Bacillati</taxon>
        <taxon>Actinomycetota</taxon>
        <taxon>Actinomycetes</taxon>
        <taxon>Mycobacteriales</taxon>
        <taxon>Mycobacteriaceae</taxon>
        <taxon>Mycobacterium</taxon>
    </lineage>
</organism>
<proteinExistence type="predicted"/>
<keyword evidence="1" id="KW-1133">Transmembrane helix</keyword>
<evidence type="ECO:0000313" key="2">
    <source>
        <dbReference type="EMBL" id="GLB86308.1"/>
    </source>
</evidence>
<dbReference type="AlphaFoldDB" id="A0AA37Q112"/>
<feature type="transmembrane region" description="Helical" evidence="1">
    <location>
        <begin position="78"/>
        <end position="98"/>
    </location>
</feature>
<keyword evidence="1" id="KW-0812">Transmembrane</keyword>
<dbReference type="EMBL" id="BRXE01000130">
    <property type="protein sequence ID" value="GLB86308.1"/>
    <property type="molecule type" value="Genomic_DNA"/>
</dbReference>
<feature type="transmembrane region" description="Helical" evidence="1">
    <location>
        <begin position="48"/>
        <end position="66"/>
    </location>
</feature>
<protein>
    <submittedName>
        <fullName evidence="2">Uncharacterized protein</fullName>
    </submittedName>
</protein>
<gene>
    <name evidence="2" type="ORF">SRL2020028_55640</name>
</gene>
<evidence type="ECO:0000313" key="3">
    <source>
        <dbReference type="Proteomes" id="UP001165663"/>
    </source>
</evidence>
<dbReference type="Proteomes" id="UP001165663">
    <property type="component" value="Unassembled WGS sequence"/>
</dbReference>
<comment type="caution">
    <text evidence="2">The sequence shown here is derived from an EMBL/GenBank/DDBJ whole genome shotgun (WGS) entry which is preliminary data.</text>
</comment>
<accession>A0AA37Q112</accession>
<evidence type="ECO:0000256" key="1">
    <source>
        <dbReference type="SAM" id="Phobius"/>
    </source>
</evidence>
<sequence length="104" mass="10414">MMKTGGPKARTVARTRRCSGAVSHESVALAAAEITIDSITHAHKNRSADLLAAGVGGLGWSLWVLGTERAVAAGLDGPAATVLVVCRVIAVVTGSVLAGNGTPL</sequence>
<keyword evidence="1" id="KW-0472">Membrane</keyword>